<dbReference type="PANTHER" id="PTHR42834">
    <property type="entry name" value="ENDONUCLEASE/EXONUCLEASE/PHOSPHATASE FAMILY PROTEIN (AFU_ORTHOLOGUE AFUA_3G09210)"/>
    <property type="match status" value="1"/>
</dbReference>
<dbReference type="AlphaFoldDB" id="A0A366SG18"/>
<feature type="compositionally biased region" description="Low complexity" evidence="1">
    <location>
        <begin position="807"/>
        <end position="821"/>
    </location>
</feature>
<evidence type="ECO:0000259" key="3">
    <source>
        <dbReference type="Pfam" id="PF19580"/>
    </source>
</evidence>
<comment type="caution">
    <text evidence="4">The sequence shown here is derived from an EMBL/GenBank/DDBJ whole genome shotgun (WGS) entry which is preliminary data.</text>
</comment>
<dbReference type="InterPro" id="IPR036691">
    <property type="entry name" value="Endo/exonu/phosph_ase_sf"/>
</dbReference>
<proteinExistence type="predicted"/>
<evidence type="ECO:0008006" key="6">
    <source>
        <dbReference type="Google" id="ProtNLM"/>
    </source>
</evidence>
<name>A0A366SG18_9ENTE</name>
<dbReference type="CDD" id="cd04486">
    <property type="entry name" value="YhcR_OBF_like"/>
    <property type="match status" value="2"/>
</dbReference>
<protein>
    <recommendedName>
        <fullName evidence="6">Endonuclease</fullName>
    </recommendedName>
</protein>
<dbReference type="GO" id="GO:0003824">
    <property type="term" value="F:catalytic activity"/>
    <property type="evidence" value="ECO:0007669"/>
    <property type="project" value="InterPro"/>
</dbReference>
<organism evidence="4 5">
    <name type="scientific">Enterococcus cecorum</name>
    <dbReference type="NCBI Taxonomy" id="44008"/>
    <lineage>
        <taxon>Bacteria</taxon>
        <taxon>Bacillati</taxon>
        <taxon>Bacillota</taxon>
        <taxon>Bacilli</taxon>
        <taxon>Lactobacillales</taxon>
        <taxon>Enterococcaceae</taxon>
        <taxon>Enterococcus</taxon>
    </lineage>
</organism>
<dbReference type="Gene3D" id="3.60.10.10">
    <property type="entry name" value="Endonuclease/exonuclease/phosphatase"/>
    <property type="match status" value="1"/>
</dbReference>
<evidence type="ECO:0000259" key="2">
    <source>
        <dbReference type="Pfam" id="PF18885"/>
    </source>
</evidence>
<feature type="region of interest" description="Disordered" evidence="1">
    <location>
        <begin position="798"/>
        <end position="831"/>
    </location>
</feature>
<dbReference type="RefSeq" id="WP_113784595.1">
    <property type="nucleotide sequence ID" value="NZ_KZ845742.1"/>
</dbReference>
<dbReference type="InterPro" id="IPR043708">
    <property type="entry name" value="DUF5648"/>
</dbReference>
<dbReference type="Pfam" id="PF19580">
    <property type="entry name" value="Exo_endo_phos_3"/>
    <property type="match status" value="1"/>
</dbReference>
<evidence type="ECO:0000313" key="4">
    <source>
        <dbReference type="EMBL" id="RBR29574.1"/>
    </source>
</evidence>
<evidence type="ECO:0000313" key="5">
    <source>
        <dbReference type="Proteomes" id="UP000252800"/>
    </source>
</evidence>
<feature type="domain" description="Endonuclease/exonuclease/phosphatase" evidence="3">
    <location>
        <begin position="608"/>
        <end position="773"/>
    </location>
</feature>
<dbReference type="EMBL" id="LEOY01000008">
    <property type="protein sequence ID" value="RBR29574.1"/>
    <property type="molecule type" value="Genomic_DNA"/>
</dbReference>
<dbReference type="Proteomes" id="UP000252800">
    <property type="component" value="Unassembled WGS sequence"/>
</dbReference>
<dbReference type="PANTHER" id="PTHR42834:SF1">
    <property type="entry name" value="ENDONUCLEASE_EXONUCLEASE_PHOSPHATASE FAMILY PROTEIN (AFU_ORTHOLOGUE AFUA_3G09210)"/>
    <property type="match status" value="1"/>
</dbReference>
<dbReference type="SUPFAM" id="SSF56219">
    <property type="entry name" value="DNase I-like"/>
    <property type="match status" value="1"/>
</dbReference>
<dbReference type="InterPro" id="IPR005135">
    <property type="entry name" value="Endo/exonuclease/phosphatase"/>
</dbReference>
<evidence type="ECO:0000256" key="1">
    <source>
        <dbReference type="SAM" id="MobiDB-lite"/>
    </source>
</evidence>
<reference evidence="4 5" key="1">
    <citation type="submission" date="2015-06" db="EMBL/GenBank/DDBJ databases">
        <title>The Genome Sequence of Enterococcus cecorum 170AEA1.</title>
        <authorList>
            <consortium name="The Broad Institute Genomics Platform"/>
            <consortium name="The Broad Institute Genome Sequencing Center for Infectious Disease"/>
            <person name="Earl A.M."/>
            <person name="Van Tyne D."/>
            <person name="Lebreton F."/>
            <person name="Saavedra J.T."/>
            <person name="Gilmore M.S."/>
            <person name="Manson McGuire A."/>
            <person name="Clock S."/>
            <person name="Crupain M."/>
            <person name="Rangan U."/>
            <person name="Young S."/>
            <person name="Abouelleil A."/>
            <person name="Cao P."/>
            <person name="Chapman S.B."/>
            <person name="Griggs A."/>
            <person name="Priest M."/>
            <person name="Shea T."/>
            <person name="Wortman J."/>
            <person name="Nusbaum C."/>
            <person name="Birren B."/>
        </authorList>
    </citation>
    <scope>NUCLEOTIDE SEQUENCE [LARGE SCALE GENOMIC DNA]</scope>
    <source>
        <strain evidence="4 5">170AEA1</strain>
    </source>
</reference>
<accession>A0A366SG18</accession>
<sequence length="969" mass="106809">MKKSSKRFMSLAVSAVLVAPVFLASVPPLIYAQENVSAISEQQVLNLAEVKQLTKNSKVTTQGVVVNPPGTWGDTGFYLQDSTGGLYVYPGKGSTVNVKPGDEVRVHATLGEFNGEKQLGGSTTIEVIRSNQTIPQTVLSQVGNLTKEDVGRNLSLQSLQVANKGNITTENNGSKRLEFELVDQNQKSLRVYLNSRTGIDVEKVSQELQNNDVINISGALAYYKGLQLKPFAQDFYTVVKKAQDNTDPVTPAEDVVKVGQIQGAQHTSPMEGKHVAVKDVVVTAVEDSTRFYVQDLHPDGDDKTSDGVSVFKQNHKVKVGDKLELTGQVVEYLGQGYAERKDTDLTITQLKVDEVKKVGETQVPAPIVLGVDRKVPNQTIENDGFKDFDPNEDALDFWESVEGMNVAVNDAKILGPQKNGELYVLPKESQDTLNKSGGLLLDEDYNPQLIVLATGDKKLRAKASDRVIGQVSGPVTYSYGMYKIYLPKGSVKIQDGNLGREKTTIVPAEDKLTIASYNIENFSANPSSTNDEKVNRIATSFVSDLHTPDLINLLEMQDNDGATDSGTTDATLSAKRLIDQIKAVGGPEYRYVDIAPENNQDGGAPGANIRVGFLYNPERVTLVKAQAIGKDNPIFKNTRKSLAGFFKFKDQDILLVGNHLNSKRGDQPLYGKNQPVIRDSEPQRHALATAISAFVDEQIKANNKLNVVMTGDFNDFEFSRTLQILEGNQLTNLVKNHPAEDRYSYFYQGNAQTLDHLLVSNRLVKNATFDMVHINAMFMVEDGRASDHDPVMVQLSFTNDEPTEPSTPGDDTNTTPDNGNPQEPNKEPNTTRKAVLSRLYNQNSGEHFFTIDTKEASHLASLGWRLELQEAVVPESSEHPVYRAYNPNTGDHHYTMNKAEIDHLVKVGWRAEGIAWYSADATTGKPVYRLYNPNAKVGSHHLTPILSERDYLVSLGWRAEGVTYYQVAD</sequence>
<feature type="domain" description="DUF5648" evidence="2">
    <location>
        <begin position="837"/>
        <end position="966"/>
    </location>
</feature>
<gene>
    <name evidence="4" type="ORF">EB18_01360</name>
</gene>
<dbReference type="Pfam" id="PF18885">
    <property type="entry name" value="DUF5648"/>
    <property type="match status" value="1"/>
</dbReference>